<gene>
    <name evidence="3" type="ORF">PENSUB_10652</name>
</gene>
<keyword evidence="4" id="KW-1185">Reference proteome</keyword>
<protein>
    <submittedName>
        <fullName evidence="3">Cutinase transcription factor 1 beta</fullName>
    </submittedName>
</protein>
<dbReference type="GO" id="GO:0003677">
    <property type="term" value="F:DNA binding"/>
    <property type="evidence" value="ECO:0007669"/>
    <property type="project" value="InterPro"/>
</dbReference>
<dbReference type="PANTHER" id="PTHR47425">
    <property type="entry name" value="FARB-RELATED"/>
    <property type="match status" value="1"/>
</dbReference>
<dbReference type="Proteomes" id="UP000186955">
    <property type="component" value="Unassembled WGS sequence"/>
</dbReference>
<dbReference type="CDD" id="cd12148">
    <property type="entry name" value="fungal_TF_MHR"/>
    <property type="match status" value="1"/>
</dbReference>
<sequence>MQEENAVQRYDICTAEKVQDDALKICDLNGMNIFKRPRTASGSHESRLIEAALSVDSYYNRPMPNRDVFFSYYSFLRAPNLQSLQSADRSFLEAQECLHIPSGPILEAVMSRYFLYVHPCLPVINEAEFWPMLNQEATGKSSFSLLVFQAMMFAACSYISLADAQKWGAESILEMRNSFYRRAKFLYNFGVENDPLCIAQALTLLTYQSSGTNHLSNTTWLGLAIQQAHLIHAHLYHRCPVEGRYKRSELKRLWWCLIIRDRIVSLGMRRPLQILPTHFEVASRDPLLMDDLSDEIHTSQVYDSETKEMLCKIMTSLCRLAVSLTNVIMTLYPLDPFPDGQGGGQSADIASIDDIQSRLHYWAATHMLRPSPEDSDCHSSVAFFKQLTALYFE</sequence>
<evidence type="ECO:0000259" key="2">
    <source>
        <dbReference type="SMART" id="SM00906"/>
    </source>
</evidence>
<keyword evidence="1" id="KW-0539">Nucleus</keyword>
<feature type="domain" description="Xylanolytic transcriptional activator regulatory" evidence="2">
    <location>
        <begin position="217"/>
        <end position="292"/>
    </location>
</feature>
<dbReference type="GO" id="GO:0008270">
    <property type="term" value="F:zinc ion binding"/>
    <property type="evidence" value="ECO:0007669"/>
    <property type="project" value="InterPro"/>
</dbReference>
<evidence type="ECO:0000313" key="4">
    <source>
        <dbReference type="Proteomes" id="UP000186955"/>
    </source>
</evidence>
<dbReference type="PANTHER" id="PTHR47425:SF2">
    <property type="entry name" value="FARB-RELATED"/>
    <property type="match status" value="1"/>
</dbReference>
<dbReference type="Pfam" id="PF04082">
    <property type="entry name" value="Fungal_trans"/>
    <property type="match status" value="1"/>
</dbReference>
<proteinExistence type="predicted"/>
<dbReference type="SMART" id="SM00906">
    <property type="entry name" value="Fungal_trans"/>
    <property type="match status" value="1"/>
</dbReference>
<reference evidence="3 4" key="1">
    <citation type="submission" date="2016-10" db="EMBL/GenBank/DDBJ databases">
        <title>Genome sequence of the ascomycete fungus Penicillium subrubescens.</title>
        <authorList>
            <person name="De Vries R.P."/>
            <person name="Peng M."/>
            <person name="Dilokpimol A."/>
            <person name="Hilden K."/>
            <person name="Makela M.R."/>
            <person name="Grigoriev I."/>
            <person name="Riley R."/>
            <person name="Granchi Z."/>
        </authorList>
    </citation>
    <scope>NUCLEOTIDE SEQUENCE [LARGE SCALE GENOMIC DNA]</scope>
    <source>
        <strain evidence="3 4">CBS 132785</strain>
    </source>
</reference>
<dbReference type="InterPro" id="IPR052761">
    <property type="entry name" value="Fungal_Detox/Toxin_TFs"/>
</dbReference>
<dbReference type="EMBL" id="MNBE01000698">
    <property type="protein sequence ID" value="OKO96477.1"/>
    <property type="molecule type" value="Genomic_DNA"/>
</dbReference>
<dbReference type="AlphaFoldDB" id="A0A1Q5T8B3"/>
<evidence type="ECO:0000256" key="1">
    <source>
        <dbReference type="ARBA" id="ARBA00023242"/>
    </source>
</evidence>
<dbReference type="InterPro" id="IPR007219">
    <property type="entry name" value="XnlR_reg_dom"/>
</dbReference>
<dbReference type="STRING" id="1316194.A0A1Q5T8B3"/>
<name>A0A1Q5T8B3_9EURO</name>
<evidence type="ECO:0000313" key="3">
    <source>
        <dbReference type="EMBL" id="OKO96477.1"/>
    </source>
</evidence>
<dbReference type="GO" id="GO:0006351">
    <property type="term" value="P:DNA-templated transcription"/>
    <property type="evidence" value="ECO:0007669"/>
    <property type="project" value="InterPro"/>
</dbReference>
<comment type="caution">
    <text evidence="3">The sequence shown here is derived from an EMBL/GenBank/DDBJ whole genome shotgun (WGS) entry which is preliminary data.</text>
</comment>
<accession>A0A1Q5T8B3</accession>
<organism evidence="3 4">
    <name type="scientific">Penicillium subrubescens</name>
    <dbReference type="NCBI Taxonomy" id="1316194"/>
    <lineage>
        <taxon>Eukaryota</taxon>
        <taxon>Fungi</taxon>
        <taxon>Dikarya</taxon>
        <taxon>Ascomycota</taxon>
        <taxon>Pezizomycotina</taxon>
        <taxon>Eurotiomycetes</taxon>
        <taxon>Eurotiomycetidae</taxon>
        <taxon>Eurotiales</taxon>
        <taxon>Aspergillaceae</taxon>
        <taxon>Penicillium</taxon>
    </lineage>
</organism>